<dbReference type="AlphaFoldDB" id="A0A679J9E5"/>
<proteinExistence type="predicted"/>
<sequence>MIGFAVAIRRDDGSLFFASAIEGFATPVWFLHSQALKHARDCRVHGLDAVVVKVKYHEPDIIGPQRHVGAYS</sequence>
<dbReference type="RefSeq" id="WP_339091928.1">
    <property type="nucleotide sequence ID" value="NZ_LR743507.1"/>
</dbReference>
<reference evidence="1" key="1">
    <citation type="submission" date="2019-12" db="EMBL/GenBank/DDBJ databases">
        <authorList>
            <person name="Cremers G."/>
        </authorList>
    </citation>
    <scope>NUCLEOTIDE SEQUENCE</scope>
    <source>
        <strain evidence="1">Vvax</strain>
    </source>
</reference>
<evidence type="ECO:0000313" key="1">
    <source>
        <dbReference type="EMBL" id="CAA2107740.1"/>
    </source>
</evidence>
<gene>
    <name evidence="1" type="ORF">VVAX_04385</name>
</gene>
<dbReference type="EMBL" id="LR743507">
    <property type="protein sequence ID" value="CAA2107740.1"/>
    <property type="molecule type" value="Genomic_DNA"/>
</dbReference>
<name>A0A679J9E5_VARPD</name>
<accession>A0A679J9E5</accession>
<organism evidence="1">
    <name type="scientific">Variovorax paradoxus</name>
    <dbReference type="NCBI Taxonomy" id="34073"/>
    <lineage>
        <taxon>Bacteria</taxon>
        <taxon>Pseudomonadati</taxon>
        <taxon>Pseudomonadota</taxon>
        <taxon>Betaproteobacteria</taxon>
        <taxon>Burkholderiales</taxon>
        <taxon>Comamonadaceae</taxon>
        <taxon>Variovorax</taxon>
    </lineage>
</organism>
<protein>
    <submittedName>
        <fullName evidence="1">Uncharacterized protein</fullName>
    </submittedName>
</protein>